<dbReference type="InterPro" id="IPR006054">
    <property type="entry name" value="DnaQ"/>
</dbReference>
<evidence type="ECO:0000256" key="3">
    <source>
        <dbReference type="ARBA" id="ARBA00022839"/>
    </source>
</evidence>
<evidence type="ECO:0000313" key="8">
    <source>
        <dbReference type="EMBL" id="MBE8716729.1"/>
    </source>
</evidence>
<dbReference type="PANTHER" id="PTHR30231">
    <property type="entry name" value="DNA POLYMERASE III SUBUNIT EPSILON"/>
    <property type="match status" value="1"/>
</dbReference>
<dbReference type="GO" id="GO:0008408">
    <property type="term" value="F:3'-5' exonuclease activity"/>
    <property type="evidence" value="ECO:0007669"/>
    <property type="project" value="TreeGrafter"/>
</dbReference>
<evidence type="ECO:0000256" key="6">
    <source>
        <dbReference type="ARBA" id="ARBA00049244"/>
    </source>
</evidence>
<comment type="subunit">
    <text evidence="5">DNA polymerase III contains a core (composed of alpha, epsilon and theta chains) that associates with a tau subunit. This core dimerizes to form the POLIII' complex. PolIII' associates with the gamma complex (composed of gamma, delta, delta', psi and chi chains) and with the beta chain to form the complete DNA polymerase III complex.</text>
</comment>
<organism evidence="8 9">
    <name type="scientific">Cellvibrio polysaccharolyticus</name>
    <dbReference type="NCBI Taxonomy" id="2082724"/>
    <lineage>
        <taxon>Bacteria</taxon>
        <taxon>Pseudomonadati</taxon>
        <taxon>Pseudomonadota</taxon>
        <taxon>Gammaproteobacteria</taxon>
        <taxon>Cellvibrionales</taxon>
        <taxon>Cellvibrionaceae</taxon>
        <taxon>Cellvibrio</taxon>
    </lineage>
</organism>
<keyword evidence="3 8" id="KW-0269">Exonuclease</keyword>
<evidence type="ECO:0000259" key="7">
    <source>
        <dbReference type="SMART" id="SM00479"/>
    </source>
</evidence>
<gene>
    <name evidence="8" type="ORF">C4F51_05940</name>
</gene>
<feature type="domain" description="Exonuclease" evidence="7">
    <location>
        <begin position="8"/>
        <end position="175"/>
    </location>
</feature>
<protein>
    <recommendedName>
        <fullName evidence="1">DNA-directed DNA polymerase</fullName>
        <ecNumber evidence="1">2.7.7.7</ecNumber>
    </recommendedName>
</protein>
<evidence type="ECO:0000313" key="9">
    <source>
        <dbReference type="Proteomes" id="UP000652567"/>
    </source>
</evidence>
<name>A0A928YT80_9GAMM</name>
<dbReference type="GO" id="GO:0005829">
    <property type="term" value="C:cytosol"/>
    <property type="evidence" value="ECO:0007669"/>
    <property type="project" value="TreeGrafter"/>
</dbReference>
<evidence type="ECO:0000256" key="4">
    <source>
        <dbReference type="ARBA" id="ARBA00025483"/>
    </source>
</evidence>
<comment type="caution">
    <text evidence="8">The sequence shown here is derived from an EMBL/GenBank/DDBJ whole genome shotgun (WGS) entry which is preliminary data.</text>
</comment>
<sequence length="217" mass="24202">MTTRPANSVVVFDFETSGLSPAQGHRTIEVGAVLLENGRITDRFQALMNPGIRIDNFIENYTGITNAMLADAEPAAVVMSRFSDFIEGHNLVAHNASFDQRFLQAELQRLQRTSRHAFSCSLLAARRIYQTAPGHSLAALVAFKQLPQEGDFHRALGDAQMTAHLWLALLDDIHRGYQFSDMTFATMQQLTTIPKRSVLPFFQALRRQKEAQSLPAG</sequence>
<proteinExistence type="predicted"/>
<dbReference type="EC" id="2.7.7.7" evidence="1"/>
<evidence type="ECO:0000256" key="1">
    <source>
        <dbReference type="ARBA" id="ARBA00012417"/>
    </source>
</evidence>
<dbReference type="InterPro" id="IPR036397">
    <property type="entry name" value="RNaseH_sf"/>
</dbReference>
<evidence type="ECO:0000256" key="5">
    <source>
        <dbReference type="ARBA" id="ARBA00026073"/>
    </source>
</evidence>
<keyword evidence="3 8" id="KW-0378">Hydrolase</keyword>
<keyword evidence="2" id="KW-0540">Nuclease</keyword>
<dbReference type="CDD" id="cd06127">
    <property type="entry name" value="DEDDh"/>
    <property type="match status" value="1"/>
</dbReference>
<dbReference type="SMART" id="SM00479">
    <property type="entry name" value="EXOIII"/>
    <property type="match status" value="1"/>
</dbReference>
<dbReference type="Gene3D" id="3.30.420.10">
    <property type="entry name" value="Ribonuclease H-like superfamily/Ribonuclease H"/>
    <property type="match status" value="1"/>
</dbReference>
<dbReference type="Proteomes" id="UP000652567">
    <property type="component" value="Unassembled WGS sequence"/>
</dbReference>
<dbReference type="GO" id="GO:0045004">
    <property type="term" value="P:DNA replication proofreading"/>
    <property type="evidence" value="ECO:0007669"/>
    <property type="project" value="TreeGrafter"/>
</dbReference>
<dbReference type="EMBL" id="PRDL01000001">
    <property type="protein sequence ID" value="MBE8716729.1"/>
    <property type="molecule type" value="Genomic_DNA"/>
</dbReference>
<reference evidence="8" key="1">
    <citation type="submission" date="2018-07" db="EMBL/GenBank/DDBJ databases">
        <title>Genome assembly of strain Ka43.</title>
        <authorList>
            <person name="Kukolya J."/>
            <person name="Nagy I."/>
            <person name="Horvath B."/>
            <person name="Toth A."/>
        </authorList>
    </citation>
    <scope>NUCLEOTIDE SEQUENCE</scope>
    <source>
        <strain evidence="8">KB43</strain>
    </source>
</reference>
<dbReference type="SUPFAM" id="SSF53098">
    <property type="entry name" value="Ribonuclease H-like"/>
    <property type="match status" value="1"/>
</dbReference>
<dbReference type="NCBIfam" id="TIGR00573">
    <property type="entry name" value="dnaq"/>
    <property type="match status" value="1"/>
</dbReference>
<dbReference type="PANTHER" id="PTHR30231:SF37">
    <property type="entry name" value="EXODEOXYRIBONUCLEASE 10"/>
    <property type="match status" value="1"/>
</dbReference>
<dbReference type="Pfam" id="PF00929">
    <property type="entry name" value="RNase_T"/>
    <property type="match status" value="1"/>
</dbReference>
<dbReference type="FunFam" id="3.30.420.10:FF:000045">
    <property type="entry name" value="3'-5' exonuclease DinG"/>
    <property type="match status" value="1"/>
</dbReference>
<accession>A0A928YT80</accession>
<comment type="function">
    <text evidence="4">DNA polymerase III is a complex, multichain enzyme responsible for most of the replicative synthesis in bacteria. The epsilon subunit contain the editing function and is a proofreading 3'-5' exonuclease.</text>
</comment>
<comment type="catalytic activity">
    <reaction evidence="6">
        <text>DNA(n) + a 2'-deoxyribonucleoside 5'-triphosphate = DNA(n+1) + diphosphate</text>
        <dbReference type="Rhea" id="RHEA:22508"/>
        <dbReference type="Rhea" id="RHEA-COMP:17339"/>
        <dbReference type="Rhea" id="RHEA-COMP:17340"/>
        <dbReference type="ChEBI" id="CHEBI:33019"/>
        <dbReference type="ChEBI" id="CHEBI:61560"/>
        <dbReference type="ChEBI" id="CHEBI:173112"/>
        <dbReference type="EC" id="2.7.7.7"/>
    </reaction>
</comment>
<keyword evidence="9" id="KW-1185">Reference proteome</keyword>
<dbReference type="GO" id="GO:0003887">
    <property type="term" value="F:DNA-directed DNA polymerase activity"/>
    <property type="evidence" value="ECO:0007669"/>
    <property type="project" value="UniProtKB-EC"/>
</dbReference>
<dbReference type="InterPro" id="IPR012337">
    <property type="entry name" value="RNaseH-like_sf"/>
</dbReference>
<dbReference type="AlphaFoldDB" id="A0A928YT80"/>
<dbReference type="GO" id="GO:0003677">
    <property type="term" value="F:DNA binding"/>
    <property type="evidence" value="ECO:0007669"/>
    <property type="project" value="InterPro"/>
</dbReference>
<evidence type="ECO:0000256" key="2">
    <source>
        <dbReference type="ARBA" id="ARBA00022722"/>
    </source>
</evidence>
<dbReference type="InterPro" id="IPR013520">
    <property type="entry name" value="Ribonucl_H"/>
</dbReference>